<protein>
    <submittedName>
        <fullName evidence="2">Uncharacterized protein</fullName>
    </submittedName>
</protein>
<accession>A0A8W8IW84</accession>
<name>A0A8W8IW84_MAGGI</name>
<dbReference type="EnsemblMetazoa" id="G16121.5">
    <property type="protein sequence ID" value="G16121.5:cds"/>
    <property type="gene ID" value="G16121"/>
</dbReference>
<reference evidence="2" key="1">
    <citation type="submission" date="2022-08" db="UniProtKB">
        <authorList>
            <consortium name="EnsemblMetazoa"/>
        </authorList>
    </citation>
    <scope>IDENTIFICATION</scope>
    <source>
        <strain evidence="2">05x7-T-G4-1.051#20</strain>
    </source>
</reference>
<dbReference type="InterPro" id="IPR013320">
    <property type="entry name" value="ConA-like_dom_sf"/>
</dbReference>
<feature type="region of interest" description="Disordered" evidence="1">
    <location>
        <begin position="1"/>
        <end position="49"/>
    </location>
</feature>
<organism evidence="2 3">
    <name type="scientific">Magallana gigas</name>
    <name type="common">Pacific oyster</name>
    <name type="synonym">Crassostrea gigas</name>
    <dbReference type="NCBI Taxonomy" id="29159"/>
    <lineage>
        <taxon>Eukaryota</taxon>
        <taxon>Metazoa</taxon>
        <taxon>Spiralia</taxon>
        <taxon>Lophotrochozoa</taxon>
        <taxon>Mollusca</taxon>
        <taxon>Bivalvia</taxon>
        <taxon>Autobranchia</taxon>
        <taxon>Pteriomorphia</taxon>
        <taxon>Ostreida</taxon>
        <taxon>Ostreoidea</taxon>
        <taxon>Ostreidae</taxon>
        <taxon>Magallana</taxon>
    </lineage>
</organism>
<sequence length="497" mass="55103">MANDPSLLMEPNPSGGLLPPNPPPKPKKRKQGLLDMVDTPPRPVEVLNNEPPVDLIEQPIGLQEQPIGLQEQPIGFLDQPMEIPNQPMGPTNQEMAAIDQSMGPAIQDTMGQMEIPVEPVEQIGGFLDPPPAVQRGSNPQFSLAGSEVVKEWLPSNFADNIPSFDLNRMVEPAPGTQSKSVNQIFNSNLGSVQVGDAGMGNVPSMGMSIPRQPIVDSQFRVPDNMNMDPMDNAGVLDFQEAHFTAAGKLDETTYEEYLNGKWEQRLCAPGSGYNVTTCGCTNMLPVGYNAGRMRDGVCTPDISLKFQGGVRDTSGNGAAVDYYGVDVADGTAYFDGSNRLYIWRYQSYDYRDKLQISFKFKPKPGPRAEPYTLVSNCEGEDEPSYGIVLNSFSNITTIFLKTYEIESQRFMTFDINPTQWNDVYFRYENGTMIGRVNNEIKSRPLTGIIQKRPDAMVFANCKRYGNFKGQLKDIVVYTKCLPRYERPVERYLSGAGL</sequence>
<dbReference type="SUPFAM" id="SSF49899">
    <property type="entry name" value="Concanavalin A-like lectins/glucanases"/>
    <property type="match status" value="1"/>
</dbReference>
<evidence type="ECO:0000256" key="1">
    <source>
        <dbReference type="SAM" id="MobiDB-lite"/>
    </source>
</evidence>
<evidence type="ECO:0000313" key="2">
    <source>
        <dbReference type="EnsemblMetazoa" id="G16121.5:cds"/>
    </source>
</evidence>
<dbReference type="AlphaFoldDB" id="A0A8W8IW84"/>
<keyword evidence="3" id="KW-1185">Reference proteome</keyword>
<proteinExistence type="predicted"/>
<dbReference type="Proteomes" id="UP000005408">
    <property type="component" value="Unassembled WGS sequence"/>
</dbReference>
<evidence type="ECO:0000313" key="3">
    <source>
        <dbReference type="Proteomes" id="UP000005408"/>
    </source>
</evidence>